<accession>A0A1H0PCK5</accession>
<reference evidence="2 3" key="1">
    <citation type="submission" date="2016-10" db="EMBL/GenBank/DDBJ databases">
        <authorList>
            <person name="de Groot N.N."/>
        </authorList>
    </citation>
    <scope>NUCLEOTIDE SEQUENCE [LARGE SCALE GENOMIC DNA]</scope>
    <source>
        <strain evidence="3">P4-7,KCTC 19426,CECT 7604</strain>
    </source>
</reference>
<proteinExistence type="predicted"/>
<name>A0A1H0PCK5_9ACTN</name>
<gene>
    <name evidence="2" type="ORF">SAMN04515671_2703</name>
</gene>
<protein>
    <submittedName>
        <fullName evidence="2">Uncharacterized protein</fullName>
    </submittedName>
</protein>
<dbReference type="Proteomes" id="UP000198741">
    <property type="component" value="Chromosome I"/>
</dbReference>
<evidence type="ECO:0000256" key="1">
    <source>
        <dbReference type="SAM" id="MobiDB-lite"/>
    </source>
</evidence>
<evidence type="ECO:0000313" key="3">
    <source>
        <dbReference type="Proteomes" id="UP000198741"/>
    </source>
</evidence>
<feature type="region of interest" description="Disordered" evidence="1">
    <location>
        <begin position="105"/>
        <end position="124"/>
    </location>
</feature>
<organism evidence="2 3">
    <name type="scientific">Nakamurella panacisegetis</name>
    <dbReference type="NCBI Taxonomy" id="1090615"/>
    <lineage>
        <taxon>Bacteria</taxon>
        <taxon>Bacillati</taxon>
        <taxon>Actinomycetota</taxon>
        <taxon>Actinomycetes</taxon>
        <taxon>Nakamurellales</taxon>
        <taxon>Nakamurellaceae</taxon>
        <taxon>Nakamurella</taxon>
    </lineage>
</organism>
<dbReference type="AlphaFoldDB" id="A0A1H0PCK5"/>
<sequence>MIDWRVTGAEGSAVMTYAVHLRAVQQVPSVFDVDLPVFDDRPVCSGEFRGSVFILDEQGIQQAVAPWPVPTDEEADVTLQRLGLERLTTWEHDEFGRRTAHVTPIRTGADRSDRWPPQQLQTIG</sequence>
<keyword evidence="3" id="KW-1185">Reference proteome</keyword>
<dbReference type="STRING" id="1090615.SAMN04515671_2703"/>
<evidence type="ECO:0000313" key="2">
    <source>
        <dbReference type="EMBL" id="SDP02346.1"/>
    </source>
</evidence>
<dbReference type="EMBL" id="LT629710">
    <property type="protein sequence ID" value="SDP02346.1"/>
    <property type="molecule type" value="Genomic_DNA"/>
</dbReference>